<keyword evidence="1" id="KW-1133">Transmembrane helix</keyword>
<evidence type="ECO:0000256" key="1">
    <source>
        <dbReference type="SAM" id="Phobius"/>
    </source>
</evidence>
<organism evidence="3 4">
    <name type="scientific">Amborella trichopoda</name>
    <dbReference type="NCBI Taxonomy" id="13333"/>
    <lineage>
        <taxon>Eukaryota</taxon>
        <taxon>Viridiplantae</taxon>
        <taxon>Streptophyta</taxon>
        <taxon>Embryophyta</taxon>
        <taxon>Tracheophyta</taxon>
        <taxon>Spermatophyta</taxon>
        <taxon>Magnoliopsida</taxon>
        <taxon>Amborellales</taxon>
        <taxon>Amborellaceae</taxon>
        <taxon>Amborella</taxon>
    </lineage>
</organism>
<dbReference type="Pfam" id="PF06722">
    <property type="entry name" value="EryCIII-like_C"/>
    <property type="match status" value="1"/>
</dbReference>
<dbReference type="PANTHER" id="PTHR48050">
    <property type="entry name" value="STEROL 3-BETA-GLUCOSYLTRANSFERASE"/>
    <property type="match status" value="1"/>
</dbReference>
<protein>
    <recommendedName>
        <fullName evidence="2">Erythromycin biosynthesis protein CIII-like C-terminal domain-containing protein</fullName>
    </recommendedName>
</protein>
<dbReference type="Proteomes" id="UP000017836">
    <property type="component" value="Unassembled WGS sequence"/>
</dbReference>
<dbReference type="PANTHER" id="PTHR48050:SF11">
    <property type="entry name" value="GLYCOSYLTRANSFERASE"/>
    <property type="match status" value="1"/>
</dbReference>
<evidence type="ECO:0000313" key="4">
    <source>
        <dbReference type="Proteomes" id="UP000017836"/>
    </source>
</evidence>
<dbReference type="Gramene" id="ERN03870">
    <property type="protein sequence ID" value="ERN03870"/>
    <property type="gene ID" value="AMTR_s00078p00163980"/>
</dbReference>
<sequence length="541" mass="61069">MEGNRRRRRPNAIFMAFGTKGDVLPIAAIATALASDQQHYNVVLITHLAHKYLEAHLVAKGASIVPISTPPVLSMEDAHRTSGLEDFSFSRCKEAIKQHHREECLSAFENIFGEDSSIEGDFVAINFFALVVSLYYQFVYFTTKLFDAKSHVKEGWHLAELFRVRCVVVAPYVVPYSMPSSFECRFKSTFPVLYRCLQEAHPGKVCWNDVLHWMWPLFMEDWGSWRSNFLKLSSCPLMDPVTGLPLLHDWPASPLVLYGFSKEVVECPDYWPQSTRICGFWFPPMEWELPYKKCGDFSFTSLENLCIKVGSWMVPTALCNFLKGTPNNFSAPIFIGLNSIGRMGFMKNPQAFLELLKAVLEASDYRAILLSADYEPLNDAIMNMLGSDNNGCDRLSEDGVLLFYDRLFCFSGTIPYSWLFSRCSVSIHHGGSGSTAAALRAGIPQITCPFMLDQFYWAERMSWLGVAPEPLCRDQLLPNNEGEITILQASKLVLNAIEVALSTKVKTCASQIARRISFEDGIGEALRILKEEKICIPRPED</sequence>
<gene>
    <name evidence="3" type="ORF">AMTR_s00078p00163980</name>
</gene>
<dbReference type="OMA" id="FNDRLFC"/>
<proteinExistence type="predicted"/>
<name>W1PA48_AMBTC</name>
<dbReference type="InterPro" id="IPR010610">
    <property type="entry name" value="EryCIII-like_C"/>
</dbReference>
<feature type="domain" description="Erythromycin biosynthesis protein CIII-like C-terminal" evidence="2">
    <location>
        <begin position="412"/>
        <end position="466"/>
    </location>
</feature>
<feature type="transmembrane region" description="Helical" evidence="1">
    <location>
        <begin position="122"/>
        <end position="141"/>
    </location>
</feature>
<evidence type="ECO:0000313" key="3">
    <source>
        <dbReference type="EMBL" id="ERN03870.1"/>
    </source>
</evidence>
<keyword evidence="1" id="KW-0812">Transmembrane</keyword>
<dbReference type="InterPro" id="IPR050426">
    <property type="entry name" value="Glycosyltransferase_28"/>
</dbReference>
<dbReference type="eggNOG" id="KOG1192">
    <property type="taxonomic scope" value="Eukaryota"/>
</dbReference>
<keyword evidence="1" id="KW-0472">Membrane</keyword>
<dbReference type="HOGENOM" id="CLU_030847_0_0_1"/>
<dbReference type="AlphaFoldDB" id="W1PA48"/>
<reference evidence="4" key="1">
    <citation type="journal article" date="2013" name="Science">
        <title>The Amborella genome and the evolution of flowering plants.</title>
        <authorList>
            <consortium name="Amborella Genome Project"/>
        </authorList>
    </citation>
    <scope>NUCLEOTIDE SEQUENCE [LARGE SCALE GENOMIC DNA]</scope>
</reference>
<keyword evidence="4" id="KW-1185">Reference proteome</keyword>
<accession>W1PA48</accession>
<dbReference type="SUPFAM" id="SSF53756">
    <property type="entry name" value="UDP-Glycosyltransferase/glycogen phosphorylase"/>
    <property type="match status" value="1"/>
</dbReference>
<evidence type="ECO:0000259" key="2">
    <source>
        <dbReference type="Pfam" id="PF06722"/>
    </source>
</evidence>
<dbReference type="Gene3D" id="3.40.50.2000">
    <property type="entry name" value="Glycogen Phosphorylase B"/>
    <property type="match status" value="2"/>
</dbReference>
<dbReference type="GO" id="GO:0016757">
    <property type="term" value="F:glycosyltransferase activity"/>
    <property type="evidence" value="ECO:0007669"/>
    <property type="project" value="UniProtKB-ARBA"/>
</dbReference>
<dbReference type="EMBL" id="KI394330">
    <property type="protein sequence ID" value="ERN03870.1"/>
    <property type="molecule type" value="Genomic_DNA"/>
</dbReference>